<reference evidence="3" key="2">
    <citation type="journal article" date="2018" name="Genome Biol.">
        <title>SKESA: strategic k-mer extension for scrupulous assemblies.</title>
        <authorList>
            <person name="Souvorov A."/>
            <person name="Agarwala R."/>
            <person name="Lipman D.J."/>
        </authorList>
    </citation>
    <scope>NUCLEOTIDE SEQUENCE</scope>
    <source>
        <strain evidence="3">Salmonella enterica</strain>
    </source>
</reference>
<dbReference type="AlphaFoldDB" id="A0A2I5HQ15"/>
<dbReference type="EMBL" id="DAAHJH010000013">
    <property type="protein sequence ID" value="HAB6340259.1"/>
    <property type="molecule type" value="Genomic_DNA"/>
</dbReference>
<proteinExistence type="predicted"/>
<dbReference type="Proteomes" id="UP000230639">
    <property type="component" value="Chromosome"/>
</dbReference>
<reference evidence="3" key="3">
    <citation type="submission" date="2019-10" db="EMBL/GenBank/DDBJ databases">
        <authorList>
            <consortium name="NCBI Pathogen Detection Project"/>
        </authorList>
    </citation>
    <scope>NUCLEOTIDE SEQUENCE</scope>
    <source>
        <strain evidence="3">Salmonella enterica</strain>
    </source>
</reference>
<evidence type="ECO:0000313" key="2">
    <source>
        <dbReference type="EMBL" id="ATW57642.1"/>
    </source>
</evidence>
<protein>
    <submittedName>
        <fullName evidence="2">Uncharacterized protein</fullName>
    </submittedName>
</protein>
<keyword evidence="1" id="KW-0812">Transmembrane</keyword>
<reference evidence="2 4" key="1">
    <citation type="submission" date="2017-09" db="EMBL/GenBank/DDBJ databases">
        <title>Complete genome of Salmonella enterica subsp. diarizonae isolated from stool of a patient with bacterial enteropathy.</title>
        <authorList>
            <person name="Zhou J."/>
            <person name="Chen Q."/>
            <person name="Guo L."/>
            <person name="Fan J."/>
        </authorList>
    </citation>
    <scope>NUCLEOTIDE SEQUENCE [LARGE SCALE GENOMIC DNA]</scope>
    <source>
        <strain evidence="2 4">HZS154</strain>
    </source>
</reference>
<evidence type="ECO:0000313" key="4">
    <source>
        <dbReference type="Proteomes" id="UP000230639"/>
    </source>
</evidence>
<evidence type="ECO:0000313" key="3">
    <source>
        <dbReference type="EMBL" id="HAB6340259.1"/>
    </source>
</evidence>
<sequence>MLKKVLFFKKPIYWSEILPFIIFRWLMVVMQVICITVLLVGTFDVVLNNIGEPREGSLGTIIRNE</sequence>
<accession>A0A2I5HQ15</accession>
<keyword evidence="1" id="KW-1133">Transmembrane helix</keyword>
<dbReference type="EMBL" id="CP023345">
    <property type="protein sequence ID" value="ATW57642.1"/>
    <property type="molecule type" value="Genomic_DNA"/>
</dbReference>
<evidence type="ECO:0000256" key="1">
    <source>
        <dbReference type="SAM" id="Phobius"/>
    </source>
</evidence>
<feature type="transmembrane region" description="Helical" evidence="1">
    <location>
        <begin position="21"/>
        <end position="43"/>
    </location>
</feature>
<organism evidence="2 4">
    <name type="scientific">Salmonella diarizonae</name>
    <dbReference type="NCBI Taxonomy" id="59204"/>
    <lineage>
        <taxon>Bacteria</taxon>
        <taxon>Pseudomonadati</taxon>
        <taxon>Pseudomonadota</taxon>
        <taxon>Gammaproteobacteria</taxon>
        <taxon>Enterobacterales</taxon>
        <taxon>Enterobacteriaceae</taxon>
        <taxon>Salmonella</taxon>
    </lineage>
</organism>
<gene>
    <name evidence="2" type="ORF">CNQ75_17920</name>
    <name evidence="3" type="ORF">GB480_15260</name>
</gene>
<name>A0A2I5HQ15_SALDZ</name>
<keyword evidence="1" id="KW-0472">Membrane</keyword>